<evidence type="ECO:0000256" key="10">
    <source>
        <dbReference type="ARBA" id="ARBA00022982"/>
    </source>
</evidence>
<protein>
    <recommendedName>
        <fullName evidence="5">NADH dehydrogenase [ubiquinone] 1 alpha subcomplex subunit 3</fullName>
    </recommendedName>
    <alternativeName>
        <fullName evidence="15">Complex I-B9</fullName>
    </alternativeName>
    <alternativeName>
        <fullName evidence="16">NADH-ubiquinone oxidoreductase B9 subunit</fullName>
    </alternativeName>
</protein>
<dbReference type="EMBL" id="JANPWB010000011">
    <property type="protein sequence ID" value="KAJ1131458.1"/>
    <property type="molecule type" value="Genomic_DNA"/>
</dbReference>
<evidence type="ECO:0000256" key="14">
    <source>
        <dbReference type="ARBA" id="ARBA00023136"/>
    </source>
</evidence>
<evidence type="ECO:0000256" key="12">
    <source>
        <dbReference type="ARBA" id="ARBA00022990"/>
    </source>
</evidence>
<dbReference type="PANTHER" id="PTHR15221">
    <property type="entry name" value="NADH DEHYDROGENASE [UBIQUINONE] 1 ALPHA SUBCOMPLEX SUBUNIT 3"/>
    <property type="match status" value="1"/>
</dbReference>
<organism evidence="18 19">
    <name type="scientific">Pleurodeles waltl</name>
    <name type="common">Iberian ribbed newt</name>
    <dbReference type="NCBI Taxonomy" id="8319"/>
    <lineage>
        <taxon>Eukaryota</taxon>
        <taxon>Metazoa</taxon>
        <taxon>Chordata</taxon>
        <taxon>Craniata</taxon>
        <taxon>Vertebrata</taxon>
        <taxon>Euteleostomi</taxon>
        <taxon>Amphibia</taxon>
        <taxon>Batrachia</taxon>
        <taxon>Caudata</taxon>
        <taxon>Salamandroidea</taxon>
        <taxon>Salamandridae</taxon>
        <taxon>Pleurodelinae</taxon>
        <taxon>Pleurodeles</taxon>
    </lineage>
</organism>
<evidence type="ECO:0000256" key="5">
    <source>
        <dbReference type="ARBA" id="ARBA00016391"/>
    </source>
</evidence>
<evidence type="ECO:0000313" key="18">
    <source>
        <dbReference type="EMBL" id="KAJ1131458.1"/>
    </source>
</evidence>
<name>A0AAV7Q011_PLEWA</name>
<evidence type="ECO:0000313" key="19">
    <source>
        <dbReference type="Proteomes" id="UP001066276"/>
    </source>
</evidence>
<feature type="transmembrane region" description="Helical" evidence="17">
    <location>
        <begin position="18"/>
        <end position="35"/>
    </location>
</feature>
<keyword evidence="7" id="KW-0679">Respiratory chain</keyword>
<evidence type="ECO:0000256" key="7">
    <source>
        <dbReference type="ARBA" id="ARBA00022660"/>
    </source>
</evidence>
<keyword evidence="9" id="KW-0999">Mitochondrion inner membrane</keyword>
<evidence type="ECO:0000256" key="11">
    <source>
        <dbReference type="ARBA" id="ARBA00022989"/>
    </source>
</evidence>
<dbReference type="Proteomes" id="UP001066276">
    <property type="component" value="Chromosome 7"/>
</dbReference>
<keyword evidence="19" id="KW-1185">Reference proteome</keyword>
<evidence type="ECO:0000256" key="15">
    <source>
        <dbReference type="ARBA" id="ARBA00031425"/>
    </source>
</evidence>
<evidence type="ECO:0000256" key="4">
    <source>
        <dbReference type="ARBA" id="ARBA00011533"/>
    </source>
</evidence>
<evidence type="ECO:0000256" key="13">
    <source>
        <dbReference type="ARBA" id="ARBA00023128"/>
    </source>
</evidence>
<evidence type="ECO:0000256" key="1">
    <source>
        <dbReference type="ARBA" id="ARBA00003195"/>
    </source>
</evidence>
<evidence type="ECO:0000256" key="17">
    <source>
        <dbReference type="SAM" id="Phobius"/>
    </source>
</evidence>
<keyword evidence="11 17" id="KW-1133">Transmembrane helix</keyword>
<sequence length="84" mass="9285">MASKIGAFLKNAWAKEPVITVSAFIGIFAVVAPLLSPYTKYSLRINQATPYCYPVPIRDDGNLPDVPSHPMDNLGPNLQWLKEL</sequence>
<evidence type="ECO:0000256" key="16">
    <source>
        <dbReference type="ARBA" id="ARBA00032035"/>
    </source>
</evidence>
<keyword evidence="14 17" id="KW-0472">Membrane</keyword>
<dbReference type="InterPro" id="IPR026626">
    <property type="entry name" value="NDUFA3"/>
</dbReference>
<dbReference type="PANTHER" id="PTHR15221:SF0">
    <property type="entry name" value="NADH DEHYDROGENASE [UBIQUINONE] 1 ALPHA SUBCOMPLEX SUBUNIT 3"/>
    <property type="match status" value="1"/>
</dbReference>
<comment type="subunit">
    <text evidence="4">Complex I is composed of 45 different subunits.</text>
</comment>
<gene>
    <name evidence="18" type="ORF">NDU88_009795</name>
</gene>
<keyword evidence="10" id="KW-0249">Electron transport</keyword>
<evidence type="ECO:0000256" key="3">
    <source>
        <dbReference type="ARBA" id="ARBA00008253"/>
    </source>
</evidence>
<comment type="subcellular location">
    <subcellularLocation>
        <location evidence="2">Mitochondrion inner membrane</location>
        <topology evidence="2">Single-pass membrane protein</topology>
    </subcellularLocation>
</comment>
<evidence type="ECO:0000256" key="8">
    <source>
        <dbReference type="ARBA" id="ARBA00022692"/>
    </source>
</evidence>
<keyword evidence="8 17" id="KW-0812">Transmembrane</keyword>
<dbReference type="AlphaFoldDB" id="A0AAV7Q011"/>
<evidence type="ECO:0000256" key="2">
    <source>
        <dbReference type="ARBA" id="ARBA00004434"/>
    </source>
</evidence>
<dbReference type="Pfam" id="PF14987">
    <property type="entry name" value="NADHdh_A3"/>
    <property type="match status" value="1"/>
</dbReference>
<keyword evidence="13" id="KW-0496">Mitochondrion</keyword>
<evidence type="ECO:0000256" key="9">
    <source>
        <dbReference type="ARBA" id="ARBA00022792"/>
    </source>
</evidence>
<keyword evidence="6" id="KW-0813">Transport</keyword>
<dbReference type="GO" id="GO:0005743">
    <property type="term" value="C:mitochondrial inner membrane"/>
    <property type="evidence" value="ECO:0007669"/>
    <property type="project" value="UniProtKB-SubCell"/>
</dbReference>
<evidence type="ECO:0000256" key="6">
    <source>
        <dbReference type="ARBA" id="ARBA00022448"/>
    </source>
</evidence>
<comment type="function">
    <text evidence="1">Accessory subunit of the mitochondrial membrane respiratory chain NADH dehydrogenase (Complex I), that is believed not to be involved in catalysis. Complex I functions in the transfer of electrons from NADH to the respiratory chain. The immediate electron acceptor for the enzyme is believed to be ubiquinone.</text>
</comment>
<keyword evidence="12" id="KW-0007">Acetylation</keyword>
<reference evidence="18" key="1">
    <citation type="journal article" date="2022" name="bioRxiv">
        <title>Sequencing and chromosome-scale assembly of the giantPleurodeles waltlgenome.</title>
        <authorList>
            <person name="Brown T."/>
            <person name="Elewa A."/>
            <person name="Iarovenko S."/>
            <person name="Subramanian E."/>
            <person name="Araus A.J."/>
            <person name="Petzold A."/>
            <person name="Susuki M."/>
            <person name="Suzuki K.-i.T."/>
            <person name="Hayashi T."/>
            <person name="Toyoda A."/>
            <person name="Oliveira C."/>
            <person name="Osipova E."/>
            <person name="Leigh N.D."/>
            <person name="Simon A."/>
            <person name="Yun M.H."/>
        </authorList>
    </citation>
    <scope>NUCLEOTIDE SEQUENCE</scope>
    <source>
        <strain evidence="18">20211129_DDA</strain>
        <tissue evidence="18">Liver</tissue>
    </source>
</reference>
<dbReference type="GO" id="GO:0045271">
    <property type="term" value="C:respiratory chain complex I"/>
    <property type="evidence" value="ECO:0007669"/>
    <property type="project" value="InterPro"/>
</dbReference>
<proteinExistence type="inferred from homology"/>
<accession>A0AAV7Q011</accession>
<comment type="caution">
    <text evidence="18">The sequence shown here is derived from an EMBL/GenBank/DDBJ whole genome shotgun (WGS) entry which is preliminary data.</text>
</comment>
<comment type="similarity">
    <text evidence="3">Belongs to the complex I NDUFA3 subunit family.</text>
</comment>